<name>A0ABV0F2E0_9ENTE</name>
<sequence>MRIGVIGATGKAGQVILTELKERGFETLAIVRSPEKLANDVSFIQRDILAITKEDLAPLDVVISAFGAKLGEQAKHLQIVRHFQALLKDTNKRLIIVGSGGFLYLDNQREKKVYDKIRLVKKRSKISEQSYDLLKSSQGFEWTYMAPPIHFVPNGSRTGSYQTGTNVALYSQKGKSEISYQDYATALVDEIENRKYLNSIVTVSAR</sequence>
<dbReference type="InterPro" id="IPR051606">
    <property type="entry name" value="Polyketide_Oxido-like"/>
</dbReference>
<dbReference type="InterPro" id="IPR016040">
    <property type="entry name" value="NAD(P)-bd_dom"/>
</dbReference>
<evidence type="ECO:0000313" key="3">
    <source>
        <dbReference type="Proteomes" id="UP001429357"/>
    </source>
</evidence>
<dbReference type="SUPFAM" id="SSF51735">
    <property type="entry name" value="NAD(P)-binding Rossmann-fold domains"/>
    <property type="match status" value="1"/>
</dbReference>
<evidence type="ECO:0000313" key="2">
    <source>
        <dbReference type="EMBL" id="MEO1782225.1"/>
    </source>
</evidence>
<dbReference type="EMBL" id="MAEI02000001">
    <property type="protein sequence ID" value="MEO1782225.1"/>
    <property type="molecule type" value="Genomic_DNA"/>
</dbReference>
<gene>
    <name evidence="2" type="ORF">BAU18_001818</name>
</gene>
<reference evidence="2 3" key="2">
    <citation type="submission" date="2024-02" db="EMBL/GenBank/DDBJ databases">
        <title>The Genome Sequence of Enterococcus diestrammenae JM9A.</title>
        <authorList>
            <person name="Earl A."/>
            <person name="Manson A."/>
            <person name="Gilmore M."/>
            <person name="Sanders J."/>
            <person name="Shea T."/>
            <person name="Howe W."/>
            <person name="Livny J."/>
            <person name="Cuomo C."/>
            <person name="Neafsey D."/>
            <person name="Birren B."/>
        </authorList>
    </citation>
    <scope>NUCLEOTIDE SEQUENCE [LARGE SCALE GENOMIC DNA]</scope>
    <source>
        <strain evidence="2 3">JM9A</strain>
    </source>
</reference>
<dbReference type="Pfam" id="PF13460">
    <property type="entry name" value="NAD_binding_10"/>
    <property type="match status" value="1"/>
</dbReference>
<evidence type="ECO:0000259" key="1">
    <source>
        <dbReference type="Pfam" id="PF13460"/>
    </source>
</evidence>
<dbReference type="Proteomes" id="UP001429357">
    <property type="component" value="Unassembled WGS sequence"/>
</dbReference>
<proteinExistence type="predicted"/>
<comment type="caution">
    <text evidence="2">The sequence shown here is derived from an EMBL/GenBank/DDBJ whole genome shotgun (WGS) entry which is preliminary data.</text>
</comment>
<reference evidence="3" key="1">
    <citation type="submission" date="2016-06" db="EMBL/GenBank/DDBJ databases">
        <title>Four novel species of enterococci isolated from chicken manure.</title>
        <authorList>
            <person name="Van Tyne D."/>
        </authorList>
    </citation>
    <scope>NUCLEOTIDE SEQUENCE [LARGE SCALE GENOMIC DNA]</scope>
    <source>
        <strain evidence="3">JM9A</strain>
    </source>
</reference>
<feature type="domain" description="NAD(P)-binding" evidence="1">
    <location>
        <begin position="7"/>
        <end position="193"/>
    </location>
</feature>
<dbReference type="RefSeq" id="WP_161868741.1">
    <property type="nucleotide sequence ID" value="NZ_MAEI02000001.1"/>
</dbReference>
<dbReference type="PANTHER" id="PTHR43355:SF2">
    <property type="entry name" value="FLAVIN REDUCTASE (NADPH)"/>
    <property type="match status" value="1"/>
</dbReference>
<keyword evidence="3" id="KW-1185">Reference proteome</keyword>
<organism evidence="2 3">
    <name type="scientific">Enterococcus diestrammenae</name>
    <dbReference type="NCBI Taxonomy" id="1155073"/>
    <lineage>
        <taxon>Bacteria</taxon>
        <taxon>Bacillati</taxon>
        <taxon>Bacillota</taxon>
        <taxon>Bacilli</taxon>
        <taxon>Lactobacillales</taxon>
        <taxon>Enterococcaceae</taxon>
        <taxon>Enterococcus</taxon>
    </lineage>
</organism>
<dbReference type="InterPro" id="IPR036291">
    <property type="entry name" value="NAD(P)-bd_dom_sf"/>
</dbReference>
<dbReference type="Gene3D" id="3.40.50.720">
    <property type="entry name" value="NAD(P)-binding Rossmann-like Domain"/>
    <property type="match status" value="1"/>
</dbReference>
<dbReference type="PANTHER" id="PTHR43355">
    <property type="entry name" value="FLAVIN REDUCTASE (NADPH)"/>
    <property type="match status" value="1"/>
</dbReference>
<protein>
    <recommendedName>
        <fullName evidence="1">NAD(P)-binding domain-containing protein</fullName>
    </recommendedName>
</protein>
<accession>A0ABV0F2E0</accession>